<gene>
    <name evidence="2" type="ORF">RN605_08055</name>
    <name evidence="1" type="ORF">RN608_00885</name>
</gene>
<accession>A0AA96EWE2</accession>
<keyword evidence="3" id="KW-1185">Reference proteome</keyword>
<proteinExistence type="predicted"/>
<dbReference type="Proteomes" id="UP001304515">
    <property type="component" value="Chromosome"/>
</dbReference>
<evidence type="ECO:0000313" key="2">
    <source>
        <dbReference type="EMBL" id="WNM20641.1"/>
    </source>
</evidence>
<reference evidence="2 3" key="1">
    <citation type="submission" date="2023-09" db="EMBL/GenBank/DDBJ databases">
        <title>Flavobacterium sp. a novel bacteria isolate from Pepper rhizosphere.</title>
        <authorList>
            <person name="Peng Y."/>
            <person name="Lee J."/>
        </authorList>
    </citation>
    <scope>NUCLEOTIDE SEQUENCE [LARGE SCALE GENOMIC DNA]</scope>
    <source>
        <strain evidence="1">PMR2A8</strain>
        <strain evidence="2 3">PMTSA4</strain>
    </source>
</reference>
<dbReference type="AlphaFoldDB" id="A0AA96J6W1"/>
<organism evidence="2 3">
    <name type="scientific">Flavobacterium capsici</name>
    <dbReference type="NCBI Taxonomy" id="3075618"/>
    <lineage>
        <taxon>Bacteria</taxon>
        <taxon>Pseudomonadati</taxon>
        <taxon>Bacteroidota</taxon>
        <taxon>Flavobacteriia</taxon>
        <taxon>Flavobacteriales</taxon>
        <taxon>Flavobacteriaceae</taxon>
        <taxon>Flavobacterium</taxon>
    </lineage>
</organism>
<dbReference type="RefSeq" id="WP_313324044.1">
    <property type="nucleotide sequence ID" value="NZ_CP134878.1"/>
</dbReference>
<dbReference type="KEGG" id="fcj:RN605_08055"/>
<dbReference type="EMBL" id="CP134890">
    <property type="protein sequence ID" value="WNM20641.1"/>
    <property type="molecule type" value="Genomic_DNA"/>
</dbReference>
<evidence type="ECO:0000313" key="1">
    <source>
        <dbReference type="EMBL" id="WNM19252.1"/>
    </source>
</evidence>
<accession>A0AA96J6W1</accession>
<sequence length="164" mass="19333">MNLDKLGSVTVDQFMDQLLDPILDLIELDEKKFYYTVAKLYEKPQDDYLIHGSKYTLETLAKYGTRISLLPVQLQADFSDRFTQQNFDKFTSKNISEFEFCRYDYYNATTIGNLAYIFLNTKDVLVRNKVETFLRKMIRYQIELSGLIGFFKTSRTTFVRSKLS</sequence>
<dbReference type="EMBL" id="CP134878">
    <property type="protein sequence ID" value="WNM19252.1"/>
    <property type="molecule type" value="Genomic_DNA"/>
</dbReference>
<name>A0AA96J6W1_9FLAO</name>
<evidence type="ECO:0000313" key="3">
    <source>
        <dbReference type="Proteomes" id="UP001304515"/>
    </source>
</evidence>
<protein>
    <submittedName>
        <fullName evidence="2">Uncharacterized protein</fullName>
    </submittedName>
</protein>